<dbReference type="EMBL" id="AEXC02001177">
    <property type="protein sequence ID" value="KFH14538.1"/>
    <property type="molecule type" value="Genomic_DNA"/>
</dbReference>
<reference evidence="3 4" key="1">
    <citation type="submission" date="2014-04" db="EMBL/GenBank/DDBJ databases">
        <authorList>
            <person name="Sibley D."/>
            <person name="Venepally P."/>
            <person name="Karamycheva S."/>
            <person name="Hadjithomas M."/>
            <person name="Khan A."/>
            <person name="Brunk B."/>
            <person name="Roos D."/>
            <person name="Caler E."/>
            <person name="Lorenzi H."/>
        </authorList>
    </citation>
    <scope>NUCLEOTIDE SEQUENCE [LARGE SCALE GENOMIC DNA]</scope>
    <source>
        <strain evidence="3 4">MAS</strain>
    </source>
</reference>
<dbReference type="AlphaFoldDB" id="A0A086QPK6"/>
<evidence type="ECO:0000256" key="1">
    <source>
        <dbReference type="SAM" id="MobiDB-lite"/>
    </source>
</evidence>
<organism evidence="3 4">
    <name type="scientific">Toxoplasma gondii MAS</name>
    <dbReference type="NCBI Taxonomy" id="943118"/>
    <lineage>
        <taxon>Eukaryota</taxon>
        <taxon>Sar</taxon>
        <taxon>Alveolata</taxon>
        <taxon>Apicomplexa</taxon>
        <taxon>Conoidasida</taxon>
        <taxon>Coccidia</taxon>
        <taxon>Eucoccidiorida</taxon>
        <taxon>Eimeriorina</taxon>
        <taxon>Sarcocystidae</taxon>
        <taxon>Toxoplasma</taxon>
    </lineage>
</organism>
<evidence type="ECO:0000313" key="4">
    <source>
        <dbReference type="Proteomes" id="UP000028821"/>
    </source>
</evidence>
<keyword evidence="3" id="KW-0012">Acyltransferase</keyword>
<feature type="domain" description="EF-hand" evidence="2">
    <location>
        <begin position="86"/>
        <end position="121"/>
    </location>
</feature>
<accession>A0A086QPK6</accession>
<keyword evidence="3" id="KW-0808">Transferase</keyword>
<dbReference type="VEuPathDB" id="ToxoDB:TGMAS_221890A"/>
<comment type="caution">
    <text evidence="3">The sequence shown here is derived from an EMBL/GenBank/DDBJ whole genome shotgun (WGS) entry which is preliminary data.</text>
</comment>
<sequence length="150" mass="15797">MWRWSETPGGTCADAVGDSEDPASSSEKSTKAQVASSPPAARGDHDVFSYLSQLLTTESAEGDVASEKRLKRMPSWLKERSARHEEMTALLIDAFSAIDIGGAGVISWEAFANALVDQGADHSGSSSNASDAAQVTPPVCLSTFFADVQC</sequence>
<evidence type="ECO:0000313" key="3">
    <source>
        <dbReference type="EMBL" id="KFH14538.1"/>
    </source>
</evidence>
<proteinExistence type="predicted"/>
<dbReference type="PROSITE" id="PS50222">
    <property type="entry name" value="EF_HAND_2"/>
    <property type="match status" value="1"/>
</dbReference>
<protein>
    <submittedName>
        <fullName evidence="3">WD domain, G-beta repeat-containing protein</fullName>
        <ecNumber evidence="3">2.3.1.48</ecNumber>
    </submittedName>
</protein>
<feature type="region of interest" description="Disordered" evidence="1">
    <location>
        <begin position="1"/>
        <end position="44"/>
    </location>
</feature>
<dbReference type="GO" id="GO:0061733">
    <property type="term" value="F:protein-lysine-acetyltransferase activity"/>
    <property type="evidence" value="ECO:0007669"/>
    <property type="project" value="UniProtKB-EC"/>
</dbReference>
<gene>
    <name evidence="3" type="ORF">TGMAS_221890A</name>
</gene>
<dbReference type="EC" id="2.3.1.48" evidence="3"/>
<dbReference type="InterPro" id="IPR002048">
    <property type="entry name" value="EF_hand_dom"/>
</dbReference>
<dbReference type="GO" id="GO:0005509">
    <property type="term" value="F:calcium ion binding"/>
    <property type="evidence" value="ECO:0007669"/>
    <property type="project" value="InterPro"/>
</dbReference>
<evidence type="ECO:0000259" key="2">
    <source>
        <dbReference type="PROSITE" id="PS50222"/>
    </source>
</evidence>
<dbReference type="Proteomes" id="UP000028821">
    <property type="component" value="Unassembled WGS sequence"/>
</dbReference>
<feature type="compositionally biased region" description="Polar residues" evidence="1">
    <location>
        <begin position="22"/>
        <end position="36"/>
    </location>
</feature>
<name>A0A086QPK6_TOXGO</name>